<dbReference type="AlphaFoldDB" id="A0AAJ0G951"/>
<dbReference type="Proteomes" id="UP001271007">
    <property type="component" value="Unassembled WGS sequence"/>
</dbReference>
<protein>
    <submittedName>
        <fullName evidence="3">Uncharacterized protein</fullName>
    </submittedName>
</protein>
<evidence type="ECO:0000313" key="3">
    <source>
        <dbReference type="EMBL" id="KAK3049139.1"/>
    </source>
</evidence>
<proteinExistence type="predicted"/>
<dbReference type="EMBL" id="JAWDJX010000042">
    <property type="protein sequence ID" value="KAK3049139.1"/>
    <property type="molecule type" value="Genomic_DNA"/>
</dbReference>
<keyword evidence="2" id="KW-0472">Membrane</keyword>
<gene>
    <name evidence="3" type="ORF">LTR09_009558</name>
</gene>
<evidence type="ECO:0000256" key="2">
    <source>
        <dbReference type="SAM" id="Phobius"/>
    </source>
</evidence>
<organism evidence="3 4">
    <name type="scientific">Extremus antarcticus</name>
    <dbReference type="NCBI Taxonomy" id="702011"/>
    <lineage>
        <taxon>Eukaryota</taxon>
        <taxon>Fungi</taxon>
        <taxon>Dikarya</taxon>
        <taxon>Ascomycota</taxon>
        <taxon>Pezizomycotina</taxon>
        <taxon>Dothideomycetes</taxon>
        <taxon>Dothideomycetidae</taxon>
        <taxon>Mycosphaerellales</taxon>
        <taxon>Extremaceae</taxon>
        <taxon>Extremus</taxon>
    </lineage>
</organism>
<feature type="region of interest" description="Disordered" evidence="1">
    <location>
        <begin position="1"/>
        <end position="35"/>
    </location>
</feature>
<keyword evidence="4" id="KW-1185">Reference proteome</keyword>
<evidence type="ECO:0000256" key="1">
    <source>
        <dbReference type="SAM" id="MobiDB-lite"/>
    </source>
</evidence>
<keyword evidence="2" id="KW-0812">Transmembrane</keyword>
<evidence type="ECO:0000313" key="4">
    <source>
        <dbReference type="Proteomes" id="UP001271007"/>
    </source>
</evidence>
<accession>A0AAJ0G951</accession>
<keyword evidence="2" id="KW-1133">Transmembrane helix</keyword>
<name>A0AAJ0G951_9PEZI</name>
<feature type="transmembrane region" description="Helical" evidence="2">
    <location>
        <begin position="60"/>
        <end position="80"/>
    </location>
</feature>
<reference evidence="3" key="1">
    <citation type="submission" date="2023-04" db="EMBL/GenBank/DDBJ databases">
        <title>Black Yeasts Isolated from many extreme environments.</title>
        <authorList>
            <person name="Coleine C."/>
            <person name="Stajich J.E."/>
            <person name="Selbmann L."/>
        </authorList>
    </citation>
    <scope>NUCLEOTIDE SEQUENCE</scope>
    <source>
        <strain evidence="3">CCFEE 5312</strain>
    </source>
</reference>
<sequence length="325" mass="37220">MASKRTKPSSSQQKKPSGSQHPSPFTLAPASTSPLQPQLDPSLIYITHIDRHRPAYKKQIYTFAIAVNGTIALLLLWRLYVAVPKYLALIQTILGYVTRETVDTATTTRKEQIWVLAKRVSMMAMDYALVQFVVPWPVTFFAEQPANPVTWRWHVPFQLQEVVVRVSRGWGAEELLHGTMEFLQKTGYLMMGSHFDLDFGLMQDAHTLVKEGKMKLDDFDRMVLVHQEGGGWLAYRFGTQGDYVEENRKRMMAFRELLQGMGKESLFWKWQEIVEEERQKDGEMTAETQRRVAERVGKVFEEKGVDFQEAMARVGEVEALPGAST</sequence>
<feature type="compositionally biased region" description="Low complexity" evidence="1">
    <location>
        <begin position="8"/>
        <end position="24"/>
    </location>
</feature>
<comment type="caution">
    <text evidence="3">The sequence shown here is derived from an EMBL/GenBank/DDBJ whole genome shotgun (WGS) entry which is preliminary data.</text>
</comment>